<dbReference type="WBParaSite" id="MCU_009799-RA">
    <property type="protein sequence ID" value="MCU_009799-RA"/>
    <property type="gene ID" value="MCU_009799"/>
</dbReference>
<proteinExistence type="predicted"/>
<evidence type="ECO:0000313" key="1">
    <source>
        <dbReference type="WBParaSite" id="MCU_009799-RA"/>
    </source>
</evidence>
<protein>
    <submittedName>
        <fullName evidence="1">Uncharacterized protein</fullName>
    </submittedName>
</protein>
<name>A0A5K3FT79_MESCO</name>
<sequence length="225" mass="24266">MAVVSVTKQLLVATTIDQSNLVATEASSQNERSRLSTESLTHVNSGHFGGFERWRSYILLRGPSPLSAFDVIACSHTQGVALEWKMFQRRTLPLILPAPPFVAGMPGLSSDLDNVHLSSEILVETYIFEFGVKIWVKSARASDVGLAVCEHCCSDGAAFERLLGLPVYKFGDQRGKVGPSTSQVYELSPEEKRAAASGAAEAVQKDFRAANAASRTASVCSRSKS</sequence>
<organism evidence="1">
    <name type="scientific">Mesocestoides corti</name>
    <name type="common">Flatworm</name>
    <dbReference type="NCBI Taxonomy" id="53468"/>
    <lineage>
        <taxon>Eukaryota</taxon>
        <taxon>Metazoa</taxon>
        <taxon>Spiralia</taxon>
        <taxon>Lophotrochozoa</taxon>
        <taxon>Platyhelminthes</taxon>
        <taxon>Cestoda</taxon>
        <taxon>Eucestoda</taxon>
        <taxon>Cyclophyllidea</taxon>
        <taxon>Mesocestoididae</taxon>
        <taxon>Mesocestoides</taxon>
    </lineage>
</organism>
<accession>A0A5K3FT79</accession>
<dbReference type="AlphaFoldDB" id="A0A5K3FT79"/>
<reference evidence="1" key="1">
    <citation type="submission" date="2019-11" db="UniProtKB">
        <authorList>
            <consortium name="WormBaseParasite"/>
        </authorList>
    </citation>
    <scope>IDENTIFICATION</scope>
</reference>